<evidence type="ECO:0000259" key="16">
    <source>
        <dbReference type="Pfam" id="PF01726"/>
    </source>
</evidence>
<keyword evidence="3 13" id="KW-0678">Repressor</keyword>
<dbReference type="MEROPS" id="S24.001"/>
<dbReference type="GO" id="GO:0006260">
    <property type="term" value="P:DNA replication"/>
    <property type="evidence" value="ECO:0007669"/>
    <property type="project" value="UniProtKB-UniRule"/>
</dbReference>
<proteinExistence type="inferred from homology"/>
<keyword evidence="5 13" id="KW-0227">DNA damage</keyword>
<evidence type="ECO:0000256" key="3">
    <source>
        <dbReference type="ARBA" id="ARBA00022491"/>
    </source>
</evidence>
<comment type="subunit">
    <text evidence="2 13">Homodimer.</text>
</comment>
<evidence type="ECO:0000313" key="18">
    <source>
        <dbReference type="Proteomes" id="UP000010116"/>
    </source>
</evidence>
<dbReference type="NCBIfam" id="TIGR00498">
    <property type="entry name" value="lexA"/>
    <property type="match status" value="1"/>
</dbReference>
<accession>J4V366</accession>
<dbReference type="PANTHER" id="PTHR33516">
    <property type="entry name" value="LEXA REPRESSOR"/>
    <property type="match status" value="1"/>
</dbReference>
<dbReference type="Gene3D" id="1.10.10.10">
    <property type="entry name" value="Winged helix-like DNA-binding domain superfamily/Winged helix DNA-binding domain"/>
    <property type="match status" value="1"/>
</dbReference>
<name>J4V366_9GAMM</name>
<dbReference type="GO" id="GO:0006281">
    <property type="term" value="P:DNA repair"/>
    <property type="evidence" value="ECO:0007669"/>
    <property type="project" value="UniProtKB-UniRule"/>
</dbReference>
<dbReference type="PANTHER" id="PTHR33516:SF2">
    <property type="entry name" value="LEXA REPRESSOR-RELATED"/>
    <property type="match status" value="1"/>
</dbReference>
<evidence type="ECO:0000256" key="14">
    <source>
        <dbReference type="RuleBase" id="RU003991"/>
    </source>
</evidence>
<dbReference type="AlphaFoldDB" id="J4V366"/>
<dbReference type="GO" id="GO:0009432">
    <property type="term" value="P:SOS response"/>
    <property type="evidence" value="ECO:0007669"/>
    <property type="project" value="UniProtKB-UniRule"/>
</dbReference>
<keyword evidence="8 13" id="KW-0805">Transcription regulation</keyword>
<evidence type="ECO:0000256" key="1">
    <source>
        <dbReference type="ARBA" id="ARBA00007484"/>
    </source>
</evidence>
<evidence type="ECO:0000256" key="5">
    <source>
        <dbReference type="ARBA" id="ARBA00022763"/>
    </source>
</evidence>
<keyword evidence="6 13" id="KW-0378">Hydrolase</keyword>
<feature type="domain" description="Peptidase S24/S26A/S26B/S26C" evidence="15">
    <location>
        <begin position="82"/>
        <end position="198"/>
    </location>
</feature>
<dbReference type="InterPro" id="IPR006197">
    <property type="entry name" value="Peptidase_S24_LexA"/>
</dbReference>
<dbReference type="InterPro" id="IPR039418">
    <property type="entry name" value="LexA-like"/>
</dbReference>
<keyword evidence="9 13" id="KW-0238">DNA-binding</keyword>
<keyword evidence="4 13" id="KW-0235">DNA replication</keyword>
<protein>
    <recommendedName>
        <fullName evidence="13">LexA repressor</fullName>
        <ecNumber evidence="13">3.4.21.88</ecNumber>
    </recommendedName>
</protein>
<gene>
    <name evidence="13 17" type="primary">lexA</name>
    <name evidence="17" type="ORF">NT02SARS_0784</name>
</gene>
<dbReference type="InterPro" id="IPR036388">
    <property type="entry name" value="WH-like_DNA-bd_sf"/>
</dbReference>
<dbReference type="SUPFAM" id="SSF46785">
    <property type="entry name" value="Winged helix' DNA-binding domain"/>
    <property type="match status" value="1"/>
</dbReference>
<dbReference type="InterPro" id="IPR006200">
    <property type="entry name" value="LexA"/>
</dbReference>
<dbReference type="GO" id="GO:0006508">
    <property type="term" value="P:proteolysis"/>
    <property type="evidence" value="ECO:0007669"/>
    <property type="project" value="InterPro"/>
</dbReference>
<feature type="domain" description="LexA repressor DNA-binding" evidence="16">
    <location>
        <begin position="1"/>
        <end position="65"/>
    </location>
</feature>
<evidence type="ECO:0000256" key="4">
    <source>
        <dbReference type="ARBA" id="ARBA00022705"/>
    </source>
</evidence>
<evidence type="ECO:0000256" key="2">
    <source>
        <dbReference type="ARBA" id="ARBA00011738"/>
    </source>
</evidence>
<dbReference type="Proteomes" id="UP000010116">
    <property type="component" value="Unassembled WGS sequence"/>
</dbReference>
<evidence type="ECO:0000256" key="12">
    <source>
        <dbReference type="ARBA" id="ARBA00023236"/>
    </source>
</evidence>
<dbReference type="EMBL" id="JH611185">
    <property type="protein sequence ID" value="EJP72987.1"/>
    <property type="molecule type" value="Genomic_DNA"/>
</dbReference>
<dbReference type="GO" id="GO:0004252">
    <property type="term" value="F:serine-type endopeptidase activity"/>
    <property type="evidence" value="ECO:0007669"/>
    <property type="project" value="UniProtKB-UniRule"/>
</dbReference>
<dbReference type="HOGENOM" id="CLU_066192_45_3_6"/>
<evidence type="ECO:0000256" key="8">
    <source>
        <dbReference type="ARBA" id="ARBA00023015"/>
    </source>
</evidence>
<dbReference type="InterPro" id="IPR050077">
    <property type="entry name" value="LexA_repressor"/>
</dbReference>
<keyword evidence="12 13" id="KW-0742">SOS response</keyword>
<dbReference type="PRINTS" id="PR00726">
    <property type="entry name" value="LEXASERPTASE"/>
</dbReference>
<dbReference type="Pfam" id="PF00717">
    <property type="entry name" value="Peptidase_S24"/>
    <property type="match status" value="1"/>
</dbReference>
<feature type="site" description="Cleavage; by autolysis" evidence="13">
    <location>
        <begin position="89"/>
        <end position="90"/>
    </location>
</feature>
<comment type="similarity">
    <text evidence="1 13 14">Belongs to the peptidase S24 family.</text>
</comment>
<dbReference type="InterPro" id="IPR006199">
    <property type="entry name" value="LexA_DNA-bd_dom"/>
</dbReference>
<reference evidence="17 18" key="1">
    <citation type="journal article" date="2012" name="ISME J.">
        <title>Genomic insights to SAR86, an abundant and uncultivated marine bacterial lineage.</title>
        <authorList>
            <person name="Dupont C.L."/>
            <person name="Rusch D.B."/>
            <person name="Yooseph S."/>
            <person name="Lombardo M.J."/>
            <person name="Richter R.A."/>
            <person name="Valas R."/>
            <person name="Novotny M."/>
            <person name="Yee-Greenbaum J."/>
            <person name="Selengut J.D."/>
            <person name="Haft D.H."/>
            <person name="Halpern A.L."/>
            <person name="Lasken R.S."/>
            <person name="Nealson K."/>
            <person name="Friedman R."/>
            <person name="Venter J.C."/>
        </authorList>
    </citation>
    <scope>NUCLEOTIDE SEQUENCE [LARGE SCALE GENOMIC DNA]</scope>
</reference>
<sequence>MKNITQQQSRVLDCIQNHINKTGFPPTRADICNDLGFKSPNAAETHLRALEKKGYITIESGRSRGISIVHKSNQEPINHEFPVIGLVAAGSATLASENIEKKIPCAQNLFSDNFDYFLRVRGLSMIEAGIMEDDLVAIKKTQDIKNGDIVVARIDDEVTLKYFKKENSNKIVLKPANKDYSDIVVESNDADLFIEGKSVGLIREN</sequence>
<dbReference type="GO" id="GO:0003677">
    <property type="term" value="F:DNA binding"/>
    <property type="evidence" value="ECO:0007669"/>
    <property type="project" value="UniProtKB-UniRule"/>
</dbReference>
<dbReference type="Pfam" id="PF01726">
    <property type="entry name" value="LexA_DNA_bind"/>
    <property type="match status" value="1"/>
</dbReference>
<evidence type="ECO:0000313" key="17">
    <source>
        <dbReference type="EMBL" id="EJP72987.1"/>
    </source>
</evidence>
<evidence type="ECO:0000256" key="10">
    <source>
        <dbReference type="ARBA" id="ARBA00023163"/>
    </source>
</evidence>
<dbReference type="SUPFAM" id="SSF51306">
    <property type="entry name" value="LexA/Signal peptidase"/>
    <property type="match status" value="1"/>
</dbReference>
<evidence type="ECO:0000256" key="11">
    <source>
        <dbReference type="ARBA" id="ARBA00023204"/>
    </source>
</evidence>
<dbReference type="EC" id="3.4.21.88" evidence="13"/>
<dbReference type="HAMAP" id="MF_00015">
    <property type="entry name" value="LexA"/>
    <property type="match status" value="1"/>
</dbReference>
<dbReference type="InterPro" id="IPR015927">
    <property type="entry name" value="Peptidase_S24_S26A/B/C"/>
</dbReference>
<organism evidence="17 18">
    <name type="scientific">SAR86 cluster bacterium SAR86B</name>
    <dbReference type="NCBI Taxonomy" id="1123867"/>
    <lineage>
        <taxon>Bacteria</taxon>
        <taxon>Pseudomonadati</taxon>
        <taxon>Pseudomonadota</taxon>
        <taxon>Gammaproteobacteria</taxon>
        <taxon>SAR86 cluster</taxon>
    </lineage>
</organism>
<keyword evidence="7 13" id="KW-0068">Autocatalytic cleavage</keyword>
<keyword evidence="11 13" id="KW-0234">DNA repair</keyword>
<dbReference type="InterPro" id="IPR036286">
    <property type="entry name" value="LexA/Signal_pep-like_sf"/>
</dbReference>
<evidence type="ECO:0000256" key="13">
    <source>
        <dbReference type="HAMAP-Rule" id="MF_00015"/>
    </source>
</evidence>
<feature type="active site" description="For autocatalytic cleavage activity" evidence="13">
    <location>
        <position position="124"/>
    </location>
</feature>
<dbReference type="InterPro" id="IPR036390">
    <property type="entry name" value="WH_DNA-bd_sf"/>
</dbReference>
<dbReference type="FunFam" id="1.10.10.10:FF:000009">
    <property type="entry name" value="LexA repressor"/>
    <property type="match status" value="1"/>
</dbReference>
<dbReference type="FunFam" id="2.10.109.10:FF:000001">
    <property type="entry name" value="LexA repressor"/>
    <property type="match status" value="1"/>
</dbReference>
<evidence type="ECO:0000256" key="7">
    <source>
        <dbReference type="ARBA" id="ARBA00022813"/>
    </source>
</evidence>
<dbReference type="CDD" id="cd06529">
    <property type="entry name" value="S24_LexA-like"/>
    <property type="match status" value="1"/>
</dbReference>
<keyword evidence="10 13" id="KW-0804">Transcription</keyword>
<dbReference type="GO" id="GO:0045892">
    <property type="term" value="P:negative regulation of DNA-templated transcription"/>
    <property type="evidence" value="ECO:0007669"/>
    <property type="project" value="UniProtKB-UniRule"/>
</dbReference>
<feature type="active site" description="For autocatalytic cleavage activity" evidence="13">
    <location>
        <position position="161"/>
    </location>
</feature>
<evidence type="ECO:0000256" key="6">
    <source>
        <dbReference type="ARBA" id="ARBA00022801"/>
    </source>
</evidence>
<feature type="DNA-binding region" description="H-T-H motif" evidence="13">
    <location>
        <begin position="28"/>
        <end position="48"/>
    </location>
</feature>
<dbReference type="Gene3D" id="2.10.109.10">
    <property type="entry name" value="Umud Fragment, subunit A"/>
    <property type="match status" value="1"/>
</dbReference>
<comment type="function">
    <text evidence="13">Represses a number of genes involved in the response to DNA damage (SOS response), including recA and lexA. In the presence of single-stranded DNA, RecA interacts with LexA causing an autocatalytic cleavage which disrupts the DNA-binding part of LexA, leading to derepression of the SOS regulon and eventually DNA repair.</text>
</comment>
<evidence type="ECO:0000259" key="15">
    <source>
        <dbReference type="Pfam" id="PF00717"/>
    </source>
</evidence>
<evidence type="ECO:0000256" key="9">
    <source>
        <dbReference type="ARBA" id="ARBA00023125"/>
    </source>
</evidence>
<comment type="catalytic activity">
    <reaction evidence="13">
        <text>Hydrolysis of Ala-|-Gly bond in repressor LexA.</text>
        <dbReference type="EC" id="3.4.21.88"/>
    </reaction>
</comment>